<dbReference type="EMBL" id="FPAG01000002">
    <property type="protein sequence ID" value="SFS55015.1"/>
    <property type="molecule type" value="Genomic_DNA"/>
</dbReference>
<dbReference type="PANTHER" id="PTHR45588">
    <property type="entry name" value="TPR DOMAIN-CONTAINING PROTEIN"/>
    <property type="match status" value="1"/>
</dbReference>
<dbReference type="OrthoDB" id="9778494at2"/>
<dbReference type="SUPFAM" id="SSF48452">
    <property type="entry name" value="TPR-like"/>
    <property type="match status" value="1"/>
</dbReference>
<evidence type="ECO:0000313" key="3">
    <source>
        <dbReference type="Proteomes" id="UP000183209"/>
    </source>
</evidence>
<proteinExistence type="predicted"/>
<dbReference type="Gene3D" id="1.25.40.10">
    <property type="entry name" value="Tetratricopeptide repeat domain"/>
    <property type="match status" value="2"/>
</dbReference>
<dbReference type="PROSITE" id="PS51257">
    <property type="entry name" value="PROKAR_LIPOPROTEIN"/>
    <property type="match status" value="1"/>
</dbReference>
<reference evidence="2 3" key="1">
    <citation type="submission" date="2016-10" db="EMBL/GenBank/DDBJ databases">
        <authorList>
            <person name="de Groot N.N."/>
        </authorList>
    </citation>
    <scope>NUCLEOTIDE SEQUENCE [LARGE SCALE GENOMIC DNA]</scope>
    <source>
        <strain evidence="2 3">CGMCC 1.6114</strain>
    </source>
</reference>
<dbReference type="InterPro" id="IPR011990">
    <property type="entry name" value="TPR-like_helical_dom_sf"/>
</dbReference>
<evidence type="ECO:0000313" key="2">
    <source>
        <dbReference type="EMBL" id="SFS55015.1"/>
    </source>
</evidence>
<dbReference type="Proteomes" id="UP000183209">
    <property type="component" value="Unassembled WGS sequence"/>
</dbReference>
<evidence type="ECO:0008006" key="4">
    <source>
        <dbReference type="Google" id="ProtNLM"/>
    </source>
</evidence>
<dbReference type="RefSeq" id="WP_074977069.1">
    <property type="nucleotide sequence ID" value="NZ_FPAG01000002.1"/>
</dbReference>
<feature type="repeat" description="TPR" evidence="1">
    <location>
        <begin position="500"/>
        <end position="533"/>
    </location>
</feature>
<name>A0A1I6QRH0_9FLAO</name>
<organism evidence="2 3">
    <name type="scientific">Zhouia amylolytica</name>
    <dbReference type="NCBI Taxonomy" id="376730"/>
    <lineage>
        <taxon>Bacteria</taxon>
        <taxon>Pseudomonadati</taxon>
        <taxon>Bacteroidota</taxon>
        <taxon>Flavobacteriia</taxon>
        <taxon>Flavobacteriales</taxon>
        <taxon>Flavobacteriaceae</taxon>
        <taxon>Zhouia</taxon>
    </lineage>
</organism>
<protein>
    <recommendedName>
        <fullName evidence="4">Tetratricopeptide repeat-containing protein</fullName>
    </recommendedName>
</protein>
<evidence type="ECO:0000256" key="1">
    <source>
        <dbReference type="PROSITE-ProRule" id="PRU00339"/>
    </source>
</evidence>
<dbReference type="AlphaFoldDB" id="A0A1I6QRH0"/>
<dbReference type="InterPro" id="IPR019734">
    <property type="entry name" value="TPR_rpt"/>
</dbReference>
<dbReference type="PROSITE" id="PS50005">
    <property type="entry name" value="TPR"/>
    <property type="match status" value="1"/>
</dbReference>
<gene>
    <name evidence="2" type="ORF">SAMN04487906_0809</name>
</gene>
<dbReference type="PANTHER" id="PTHR45588:SF1">
    <property type="entry name" value="WW DOMAIN-CONTAINING PROTEIN"/>
    <property type="match status" value="1"/>
</dbReference>
<keyword evidence="1" id="KW-0802">TPR repeat</keyword>
<sequence>MKRTPLYIIGVLFFLLSCKKESKSSEDVATVEEQVTSKYGCAPKTTDADWYTTNNKAPLIEGLDVLNYPITTKNEKAQQYFNQGLVLAYGFNHAEAARSFYYATQLDPDCAMCYWGYAYVLGPNYNAGMEPDNYERAYKAIQKAKELAANASAKEKDLIAALAERYVAEPIDDRSHLDIAYSDAMKELYSKYPEDPEIAALYAESVMDLHPWDLYTKDGSPKSWTPEIVALLEDIMTKNPNHPGAHHFYIHAVEASTNPERSLKSAAMFDNGLVPGSGHLTHMPSHTYIRTGHYHKGTVANINAVAVDSAYVTACHAQGIYPLAYYPHNYHFLAATATLEGNSHWAMVGAQKLAEQIHPDIMKQPEWFTLQHFYMIPYYVAVKLGKWDDILAMELVTDTLKYPNAVQNYARGMAYLGKGNLDEAKKELAALKLKAQDESLEDMTIWGINSMSNIVQIAEKVLEAELLASEEKYDESIALLKEAVAIEDALNYQEPPDWFFSVRHHLGAVQIEAGAYEDAIATYEEDLKVLPRNGWAQQGMKLAYEKMNNKDKVSELEKLLADSWSTADITITTSRIK</sequence>
<dbReference type="SMART" id="SM00028">
    <property type="entry name" value="TPR"/>
    <property type="match status" value="4"/>
</dbReference>
<accession>A0A1I6QRH0</accession>